<name>A0AAN3A3Y0_BACO1</name>
<protein>
    <submittedName>
        <fullName evidence="2">Uncharacterized protein</fullName>
    </submittedName>
</protein>
<reference evidence="3" key="2">
    <citation type="submission" date="2007-04" db="EMBL/GenBank/DDBJ databases">
        <title>Draft genome sequence of Bacteroides ovatus (ATCC 8483).</title>
        <authorList>
            <person name="Sudarsanam P."/>
            <person name="Ley R."/>
            <person name="Guruge J."/>
            <person name="Turnbaugh P.J."/>
            <person name="Mahowald M."/>
            <person name="Liep D."/>
            <person name="Gordon J."/>
        </authorList>
    </citation>
    <scope>NUCLEOTIDE SEQUENCE [LARGE SCALE GENOMIC DNA]</scope>
    <source>
        <strain evidence="3">ATCC 8483 / DSM 1896 / JCM 5824 / BCRC 10623 / CCUG 4943 / NCTC 11153</strain>
    </source>
</reference>
<keyword evidence="1" id="KW-1133">Transmembrane helix</keyword>
<sequence length="36" mass="4385">MNQNFIAVYSLYKNIKAVVLGVLYFCIPFWLRYKLR</sequence>
<keyword evidence="1" id="KW-0812">Transmembrane</keyword>
<reference evidence="2 3" key="1">
    <citation type="submission" date="2007-03" db="EMBL/GenBank/DDBJ databases">
        <authorList>
            <person name="Fulton L."/>
            <person name="Clifton S."/>
            <person name="Fulton B."/>
            <person name="Xu J."/>
            <person name="Minx P."/>
            <person name="Pepin K.H."/>
            <person name="Johnson M."/>
            <person name="Thiruvilangam P."/>
            <person name="Bhonagiri V."/>
            <person name="Nash W.E."/>
            <person name="Mardis E.R."/>
            <person name="Wilson R.K."/>
        </authorList>
    </citation>
    <scope>NUCLEOTIDE SEQUENCE [LARGE SCALE GENOMIC DNA]</scope>
    <source>
        <strain evidence="3">ATCC 8483 / DSM 1896 / JCM 5824 / BCRC 10623 / CCUG 4943 / NCTC 11153</strain>
    </source>
</reference>
<dbReference type="AlphaFoldDB" id="A0AAN3A3Y0"/>
<feature type="transmembrane region" description="Helical" evidence="1">
    <location>
        <begin position="15"/>
        <end position="33"/>
    </location>
</feature>
<proteinExistence type="predicted"/>
<organism evidence="2 3">
    <name type="scientific">Bacteroides ovatus (strain ATCC 8483 / DSM 1896 / JCM 5824 / BCRC 10623 / CCUG 4943 / NCTC 11153)</name>
    <dbReference type="NCBI Taxonomy" id="411476"/>
    <lineage>
        <taxon>Bacteria</taxon>
        <taxon>Pseudomonadati</taxon>
        <taxon>Bacteroidota</taxon>
        <taxon>Bacteroidia</taxon>
        <taxon>Bacteroidales</taxon>
        <taxon>Bacteroidaceae</taxon>
        <taxon>Bacteroides</taxon>
    </lineage>
</organism>
<accession>A0AAN3A3Y0</accession>
<evidence type="ECO:0000313" key="2">
    <source>
        <dbReference type="EMBL" id="EDO09584.1"/>
    </source>
</evidence>
<evidence type="ECO:0000313" key="3">
    <source>
        <dbReference type="Proteomes" id="UP000005475"/>
    </source>
</evidence>
<gene>
    <name evidence="2" type="ORF">BACOVA_05447</name>
</gene>
<comment type="caution">
    <text evidence="2">The sequence shown here is derived from an EMBL/GenBank/DDBJ whole genome shotgun (WGS) entry which is preliminary data.</text>
</comment>
<dbReference type="EMBL" id="AAXF02000054">
    <property type="protein sequence ID" value="EDO09584.1"/>
    <property type="molecule type" value="Genomic_DNA"/>
</dbReference>
<dbReference type="Proteomes" id="UP000005475">
    <property type="component" value="Unassembled WGS sequence"/>
</dbReference>
<keyword evidence="1" id="KW-0472">Membrane</keyword>
<evidence type="ECO:0000256" key="1">
    <source>
        <dbReference type="SAM" id="Phobius"/>
    </source>
</evidence>